<dbReference type="STRING" id="1045774.SAMN05421872_10253"/>
<dbReference type="AlphaFoldDB" id="A0A1G6L0A0"/>
<feature type="transmembrane region" description="Helical" evidence="1">
    <location>
        <begin position="50"/>
        <end position="72"/>
    </location>
</feature>
<organism evidence="2 3">
    <name type="scientific">Nocardioides lianchengensis</name>
    <dbReference type="NCBI Taxonomy" id="1045774"/>
    <lineage>
        <taxon>Bacteria</taxon>
        <taxon>Bacillati</taxon>
        <taxon>Actinomycetota</taxon>
        <taxon>Actinomycetes</taxon>
        <taxon>Propionibacteriales</taxon>
        <taxon>Nocardioidaceae</taxon>
        <taxon>Nocardioides</taxon>
    </lineage>
</organism>
<evidence type="ECO:0000313" key="3">
    <source>
        <dbReference type="Proteomes" id="UP000199034"/>
    </source>
</evidence>
<evidence type="ECO:0000256" key="1">
    <source>
        <dbReference type="SAM" id="Phobius"/>
    </source>
</evidence>
<proteinExistence type="predicted"/>
<dbReference type="EMBL" id="FMZM01000002">
    <property type="protein sequence ID" value="SDC36145.1"/>
    <property type="molecule type" value="Genomic_DNA"/>
</dbReference>
<keyword evidence="1" id="KW-0812">Transmembrane</keyword>
<reference evidence="3" key="1">
    <citation type="submission" date="2016-10" db="EMBL/GenBank/DDBJ databases">
        <authorList>
            <person name="Varghese N."/>
            <person name="Submissions S."/>
        </authorList>
    </citation>
    <scope>NUCLEOTIDE SEQUENCE [LARGE SCALE GENOMIC DNA]</scope>
    <source>
        <strain evidence="3">CGMCC 4.6858</strain>
    </source>
</reference>
<accession>A0A1G6L0A0</accession>
<keyword evidence="3" id="KW-1185">Reference proteome</keyword>
<protein>
    <submittedName>
        <fullName evidence="2">Uncharacterized protein</fullName>
    </submittedName>
</protein>
<dbReference type="RefSeq" id="WP_090850977.1">
    <property type="nucleotide sequence ID" value="NZ_FMZM01000002.1"/>
</dbReference>
<dbReference type="Proteomes" id="UP000199034">
    <property type="component" value="Unassembled WGS sequence"/>
</dbReference>
<keyword evidence="1" id="KW-1133">Transmembrane helix</keyword>
<keyword evidence="1" id="KW-0472">Membrane</keyword>
<sequence length="106" mass="11028">MSATSRRRTRLVVTVAVLAADLLALAAAATMYAWTRIELETNPEADALTAIGYVIAGIVAAPAVASLPFLGLARCWWGRRAGDVLLGIAAVPPALMTLLLVGSRLA</sequence>
<name>A0A1G6L0A0_9ACTN</name>
<evidence type="ECO:0000313" key="2">
    <source>
        <dbReference type="EMBL" id="SDC36145.1"/>
    </source>
</evidence>
<gene>
    <name evidence="2" type="ORF">SAMN05421872_10253</name>
</gene>
<feature type="transmembrane region" description="Helical" evidence="1">
    <location>
        <begin position="84"/>
        <end position="103"/>
    </location>
</feature>